<proteinExistence type="predicted"/>
<dbReference type="GO" id="GO:0004252">
    <property type="term" value="F:serine-type endopeptidase activity"/>
    <property type="evidence" value="ECO:0007669"/>
    <property type="project" value="InterPro"/>
</dbReference>
<organism evidence="3 4">
    <name type="scientific">Roseibium aggregatum (strain ATCC 25650 / DSM 13394 / JCM 20685 / NBRC 16684 / NCIMB 2208 / IAM 12614 / B1)</name>
    <name type="common">Stappia aggregata</name>
    <dbReference type="NCBI Taxonomy" id="384765"/>
    <lineage>
        <taxon>Bacteria</taxon>
        <taxon>Pseudomonadati</taxon>
        <taxon>Pseudomonadota</taxon>
        <taxon>Alphaproteobacteria</taxon>
        <taxon>Hyphomicrobiales</taxon>
        <taxon>Stappiaceae</taxon>
        <taxon>Roseibium</taxon>
    </lineage>
</organism>
<dbReference type="PRINTS" id="PR00722">
    <property type="entry name" value="CHYMOTRYPSIN"/>
</dbReference>
<dbReference type="EMBL" id="AAUW01000012">
    <property type="protein sequence ID" value="EAV42962.1"/>
    <property type="molecule type" value="Genomic_DNA"/>
</dbReference>
<dbReference type="InterPro" id="IPR001254">
    <property type="entry name" value="Trypsin_dom"/>
</dbReference>
<dbReference type="InterPro" id="IPR050966">
    <property type="entry name" value="Glutamyl_endopeptidase"/>
</dbReference>
<evidence type="ECO:0000313" key="3">
    <source>
        <dbReference type="EMBL" id="EAV42962.1"/>
    </source>
</evidence>
<gene>
    <name evidence="3" type="ORF">SIAM614_16497</name>
</gene>
<name>A0NWP1_ROSAI</name>
<keyword evidence="1" id="KW-0732">Signal</keyword>
<dbReference type="RefSeq" id="WP_006936554.1">
    <property type="nucleotide sequence ID" value="NZ_AAUW01000012.1"/>
</dbReference>
<evidence type="ECO:0000313" key="4">
    <source>
        <dbReference type="Proteomes" id="UP000004848"/>
    </source>
</evidence>
<dbReference type="InterPro" id="IPR043504">
    <property type="entry name" value="Peptidase_S1_PA_chymotrypsin"/>
</dbReference>
<dbReference type="Proteomes" id="UP000004848">
    <property type="component" value="Unassembled WGS sequence"/>
</dbReference>
<dbReference type="AlphaFoldDB" id="A0NWP1"/>
<dbReference type="GeneID" id="68847788"/>
<evidence type="ECO:0000256" key="1">
    <source>
        <dbReference type="ARBA" id="ARBA00022729"/>
    </source>
</evidence>
<sequence length="275" mass="29641">MQTTMRSNRRFRFAGRLCLRAIALAAVALFWLKPASAAAIELKVIDSADAPWTSIGRVNFAGFKSTAMCTGTLIAPDLVLTAAHCLYNRSTGRPLPVDDLLFIAGVRRDEYSARLVPACAITAQGFEPAPKPKLRDLHKDVALIVLKEPSTLPPVPVLAPEEAAILTKETRFQSAGYRRSRRFLPTVVPACRVLGTTEETWVTDCASEAGASGGPLLVETPNGLRVAGIMSARIDDIRSAIVPFHAWQELLANPRCPAQSALEAPALRSSLDADD</sequence>
<dbReference type="PROSITE" id="PS50240">
    <property type="entry name" value="TRYPSIN_DOM"/>
    <property type="match status" value="1"/>
</dbReference>
<dbReference type="MEROPS" id="S01.260"/>
<dbReference type="InterPro" id="IPR018114">
    <property type="entry name" value="TRYPSIN_HIS"/>
</dbReference>
<dbReference type="InterPro" id="IPR009003">
    <property type="entry name" value="Peptidase_S1_PA"/>
</dbReference>
<dbReference type="SMART" id="SM00020">
    <property type="entry name" value="Tryp_SPc"/>
    <property type="match status" value="1"/>
</dbReference>
<dbReference type="InterPro" id="IPR001314">
    <property type="entry name" value="Peptidase_S1A"/>
</dbReference>
<reference evidence="3 4" key="1">
    <citation type="submission" date="2006-05" db="EMBL/GenBank/DDBJ databases">
        <authorList>
            <person name="King G."/>
            <person name="Ferriera S."/>
            <person name="Johnson J."/>
            <person name="Kravitz S."/>
            <person name="Beeson K."/>
            <person name="Sutton G."/>
            <person name="Rogers Y.-H."/>
            <person name="Friedman R."/>
            <person name="Frazier M."/>
            <person name="Venter J.C."/>
        </authorList>
    </citation>
    <scope>NUCLEOTIDE SEQUENCE [LARGE SCALE GENOMIC DNA]</scope>
    <source>
        <strain evidence="4">ATCC 25650 / DSM 13394 / JCM 20685 / NBRC 16684 / NCIMB 2208 / IAM 12614 / B1</strain>
    </source>
</reference>
<dbReference type="GO" id="GO:0006508">
    <property type="term" value="P:proteolysis"/>
    <property type="evidence" value="ECO:0007669"/>
    <property type="project" value="InterPro"/>
</dbReference>
<protein>
    <submittedName>
        <fullName evidence="3">Trypsin domain protein</fullName>
    </submittedName>
</protein>
<dbReference type="PANTHER" id="PTHR15462">
    <property type="entry name" value="SERINE PROTEASE"/>
    <property type="match status" value="1"/>
</dbReference>
<dbReference type="Gene3D" id="2.40.10.10">
    <property type="entry name" value="Trypsin-like serine proteases"/>
    <property type="match status" value="2"/>
</dbReference>
<dbReference type="OrthoDB" id="267336at2"/>
<dbReference type="SUPFAM" id="SSF50494">
    <property type="entry name" value="Trypsin-like serine proteases"/>
    <property type="match status" value="1"/>
</dbReference>
<dbReference type="PROSITE" id="PS00134">
    <property type="entry name" value="TRYPSIN_HIS"/>
    <property type="match status" value="1"/>
</dbReference>
<comment type="caution">
    <text evidence="3">The sequence shown here is derived from an EMBL/GenBank/DDBJ whole genome shotgun (WGS) entry which is preliminary data.</text>
</comment>
<dbReference type="eggNOG" id="COG3591">
    <property type="taxonomic scope" value="Bacteria"/>
</dbReference>
<dbReference type="PANTHER" id="PTHR15462:SF8">
    <property type="entry name" value="SERINE PROTEASE"/>
    <property type="match status" value="1"/>
</dbReference>
<feature type="domain" description="Peptidase S1" evidence="2">
    <location>
        <begin position="51"/>
        <end position="253"/>
    </location>
</feature>
<dbReference type="Pfam" id="PF00089">
    <property type="entry name" value="Trypsin"/>
    <property type="match status" value="1"/>
</dbReference>
<evidence type="ECO:0000259" key="2">
    <source>
        <dbReference type="PROSITE" id="PS50240"/>
    </source>
</evidence>
<accession>A0NWP1</accession>